<keyword evidence="2" id="KW-1185">Reference proteome</keyword>
<dbReference type="KEGG" id="vzi:G5S32_15015"/>
<dbReference type="RefSeq" id="WP_165312852.1">
    <property type="nucleotide sequence ID" value="NZ_CP049332.1"/>
</dbReference>
<organism evidence="1 2">
    <name type="scientific">Vibrio ziniensis</name>
    <dbReference type="NCBI Taxonomy" id="2711221"/>
    <lineage>
        <taxon>Bacteria</taxon>
        <taxon>Pseudomonadati</taxon>
        <taxon>Pseudomonadota</taxon>
        <taxon>Gammaproteobacteria</taxon>
        <taxon>Vibrionales</taxon>
        <taxon>Vibrionaceae</taxon>
        <taxon>Vibrio</taxon>
    </lineage>
</organism>
<evidence type="ECO:0008006" key="3">
    <source>
        <dbReference type="Google" id="ProtNLM"/>
    </source>
</evidence>
<dbReference type="EMBL" id="CP049332">
    <property type="protein sequence ID" value="QIH43315.1"/>
    <property type="molecule type" value="Genomic_DNA"/>
</dbReference>
<proteinExistence type="predicted"/>
<name>A0A6G7CMJ3_9VIBR</name>
<accession>A0A6G7CMJ3</accession>
<protein>
    <recommendedName>
        <fullName evidence="3">PqqD family protein</fullName>
    </recommendedName>
</protein>
<evidence type="ECO:0000313" key="1">
    <source>
        <dbReference type="EMBL" id="QIH43315.1"/>
    </source>
</evidence>
<dbReference type="AlphaFoldDB" id="A0A6G7CMJ3"/>
<dbReference type="Proteomes" id="UP000503003">
    <property type="component" value="Chromosome 2"/>
</dbReference>
<gene>
    <name evidence="1" type="ORF">G5S32_15015</name>
</gene>
<reference evidence="1 2" key="1">
    <citation type="submission" date="2020-02" db="EMBL/GenBank/DDBJ databases">
        <title>A complete genome of a marine bacterium Vibrio sp. ZWAL4003 isolated from the mangrove sediment with the ability to degrade polysaccharides.</title>
        <authorList>
            <person name="Wu J."/>
            <person name="Qu W."/>
            <person name="Zeng R."/>
        </authorList>
    </citation>
    <scope>NUCLEOTIDE SEQUENCE [LARGE SCALE GENOMIC DNA]</scope>
    <source>
        <strain evidence="1 2">ZWAL4003</strain>
    </source>
</reference>
<sequence>MLDEQTNISLHPSFSVKDFTFLSKDKGVVYCPVNGETLLCETSVIHYLTLLESKPECSYRQLMKMYPTQAENMIQQLANLYVIEIQGKNIQNDNN</sequence>
<evidence type="ECO:0000313" key="2">
    <source>
        <dbReference type="Proteomes" id="UP000503003"/>
    </source>
</evidence>